<keyword evidence="2" id="KW-1185">Reference proteome</keyword>
<gene>
    <name evidence="1" type="ORF">ACFQGH_11835</name>
</gene>
<name>A0ABD5V899_9EURY</name>
<dbReference type="InterPro" id="IPR036390">
    <property type="entry name" value="WH_DNA-bd_sf"/>
</dbReference>
<evidence type="ECO:0000313" key="1">
    <source>
        <dbReference type="EMBL" id="MFC6905881.1"/>
    </source>
</evidence>
<accession>A0ABD5V899</accession>
<dbReference type="EMBL" id="JBHSXQ010000003">
    <property type="protein sequence ID" value="MFC6905881.1"/>
    <property type="molecule type" value="Genomic_DNA"/>
</dbReference>
<dbReference type="RefSeq" id="WP_340604412.1">
    <property type="nucleotide sequence ID" value="NZ_JBBMXV010000003.1"/>
</dbReference>
<evidence type="ECO:0000313" key="2">
    <source>
        <dbReference type="Proteomes" id="UP001596312"/>
    </source>
</evidence>
<sequence>MSTAQPEYEHDADATLEGLPTTLESSNSKLVYFYLSAADSATVDDLQSALDMKQLALFPVLQTLESEDLITRNGETYALAA</sequence>
<dbReference type="Proteomes" id="UP001596312">
    <property type="component" value="Unassembled WGS sequence"/>
</dbReference>
<proteinExistence type="predicted"/>
<dbReference type="SUPFAM" id="SSF46785">
    <property type="entry name" value="Winged helix' DNA-binding domain"/>
    <property type="match status" value="1"/>
</dbReference>
<reference evidence="1 2" key="1">
    <citation type="journal article" date="2019" name="Int. J. Syst. Evol. Microbiol.">
        <title>The Global Catalogue of Microorganisms (GCM) 10K type strain sequencing project: providing services to taxonomists for standard genome sequencing and annotation.</title>
        <authorList>
            <consortium name="The Broad Institute Genomics Platform"/>
            <consortium name="The Broad Institute Genome Sequencing Center for Infectious Disease"/>
            <person name="Wu L."/>
            <person name="Ma J."/>
        </authorList>
    </citation>
    <scope>NUCLEOTIDE SEQUENCE [LARGE SCALE GENOMIC DNA]</scope>
    <source>
        <strain evidence="1 2">CGMCC 1.3240</strain>
    </source>
</reference>
<comment type="caution">
    <text evidence="1">The sequence shown here is derived from an EMBL/GenBank/DDBJ whole genome shotgun (WGS) entry which is preliminary data.</text>
</comment>
<protein>
    <submittedName>
        <fullName evidence="1">TrmB family transcriptional regulator</fullName>
    </submittedName>
</protein>
<organism evidence="1 2">
    <name type="scientific">Halalkalicoccus tibetensis</name>
    <dbReference type="NCBI Taxonomy" id="175632"/>
    <lineage>
        <taxon>Archaea</taxon>
        <taxon>Methanobacteriati</taxon>
        <taxon>Methanobacteriota</taxon>
        <taxon>Stenosarchaea group</taxon>
        <taxon>Halobacteria</taxon>
        <taxon>Halobacteriales</taxon>
        <taxon>Halococcaceae</taxon>
        <taxon>Halalkalicoccus</taxon>
    </lineage>
</organism>
<dbReference type="AlphaFoldDB" id="A0ABD5V899"/>